<dbReference type="InterPro" id="IPR032675">
    <property type="entry name" value="LRR_dom_sf"/>
</dbReference>
<dbReference type="Gene3D" id="3.80.10.10">
    <property type="entry name" value="Ribonuclease Inhibitor"/>
    <property type="match status" value="1"/>
</dbReference>
<dbReference type="VEuPathDB" id="FungiDB:BDEG_22549"/>
<protein>
    <recommendedName>
        <fullName evidence="3">F-box domain-containing protein</fullName>
    </recommendedName>
</protein>
<proteinExistence type="predicted"/>
<sequence length="344" mass="38763">MVLRPNPRVGSCWLVRDYKLKYESSFQDSTCLSYSNLVSMTMWQRLISLNMSECVFAEQTLAGLVAKLSIEFDQIQCISNNYSLEQDYLTSHDRARDNLMMLKSTKRDLDTDDGSVKNLFYETSIAETAVSRNSNDDQYALMRYSIWNGQNRADISDYAKSLEIQNTFSHRFLAPPDSQIQSSFSSPANLHQASLTRLIGKDSSMIVVNRTHVPQHGSKPFSSIHIKYLNLSGCSDITSTTLAMFIQRLTGLEALVVDKVSAVNCSVLKSIPSTLIGIWMRQCSQVCDDGIIALAKNASNLQDVHWAQSFDRLLVCVVSIFCTKTLNTLESRQVNVYKLDILTR</sequence>
<dbReference type="EMBL" id="DS022302">
    <property type="protein sequence ID" value="OAJ38639.1"/>
    <property type="molecule type" value="Genomic_DNA"/>
</dbReference>
<evidence type="ECO:0008006" key="3">
    <source>
        <dbReference type="Google" id="ProtNLM"/>
    </source>
</evidence>
<name>A0A177WEW6_BATDL</name>
<dbReference type="Proteomes" id="UP000077115">
    <property type="component" value="Unassembled WGS sequence"/>
</dbReference>
<dbReference type="AlphaFoldDB" id="A0A177WEW6"/>
<gene>
    <name evidence="1" type="ORF">BDEG_22549</name>
</gene>
<accession>A0A177WEW6</accession>
<evidence type="ECO:0000313" key="1">
    <source>
        <dbReference type="EMBL" id="OAJ38639.1"/>
    </source>
</evidence>
<reference evidence="1 2" key="2">
    <citation type="submission" date="2016-05" db="EMBL/GenBank/DDBJ databases">
        <title>Lineage-specific infection strategies underlie the spectrum of fungal disease in amphibians.</title>
        <authorList>
            <person name="Cuomo C.A."/>
            <person name="Farrer R.A."/>
            <person name="James T."/>
            <person name="Longcore J."/>
            <person name="Birren B."/>
        </authorList>
    </citation>
    <scope>NUCLEOTIDE SEQUENCE [LARGE SCALE GENOMIC DNA]</scope>
    <source>
        <strain evidence="1 2">JEL423</strain>
    </source>
</reference>
<evidence type="ECO:0000313" key="2">
    <source>
        <dbReference type="Proteomes" id="UP000077115"/>
    </source>
</evidence>
<organism evidence="1 2">
    <name type="scientific">Batrachochytrium dendrobatidis (strain JEL423)</name>
    <dbReference type="NCBI Taxonomy" id="403673"/>
    <lineage>
        <taxon>Eukaryota</taxon>
        <taxon>Fungi</taxon>
        <taxon>Fungi incertae sedis</taxon>
        <taxon>Chytridiomycota</taxon>
        <taxon>Chytridiomycota incertae sedis</taxon>
        <taxon>Chytridiomycetes</taxon>
        <taxon>Rhizophydiales</taxon>
        <taxon>Rhizophydiales incertae sedis</taxon>
        <taxon>Batrachochytrium</taxon>
    </lineage>
</organism>
<reference evidence="1 2" key="1">
    <citation type="submission" date="2006-10" db="EMBL/GenBank/DDBJ databases">
        <title>The Genome Sequence of Batrachochytrium dendrobatidis JEL423.</title>
        <authorList>
            <consortium name="The Broad Institute Genome Sequencing Platform"/>
            <person name="Birren B."/>
            <person name="Lander E."/>
            <person name="Galagan J."/>
            <person name="Cuomo C."/>
            <person name="Devon K."/>
            <person name="Jaffe D."/>
            <person name="Butler J."/>
            <person name="Alvarez P."/>
            <person name="Gnerre S."/>
            <person name="Grabherr M."/>
            <person name="Kleber M."/>
            <person name="Mauceli E."/>
            <person name="Brockman W."/>
            <person name="Young S."/>
            <person name="LaButti K."/>
            <person name="Sykes S."/>
            <person name="DeCaprio D."/>
            <person name="Crawford M."/>
            <person name="Koehrsen M."/>
            <person name="Engels R."/>
            <person name="Montgomery P."/>
            <person name="Pearson M."/>
            <person name="Howarth C."/>
            <person name="Larson L."/>
            <person name="White J."/>
            <person name="O'Leary S."/>
            <person name="Kodira C."/>
            <person name="Zeng Q."/>
            <person name="Yandava C."/>
            <person name="Alvarado L."/>
            <person name="Longcore J."/>
            <person name="James T."/>
        </authorList>
    </citation>
    <scope>NUCLEOTIDE SEQUENCE [LARGE SCALE GENOMIC DNA]</scope>
    <source>
        <strain evidence="1 2">JEL423</strain>
    </source>
</reference>
<dbReference type="SUPFAM" id="SSF52047">
    <property type="entry name" value="RNI-like"/>
    <property type="match status" value="1"/>
</dbReference>